<dbReference type="GO" id="GO:0004156">
    <property type="term" value="F:dihydropteroate synthase activity"/>
    <property type="evidence" value="ECO:0007669"/>
    <property type="project" value="UniProtKB-EC"/>
</dbReference>
<dbReference type="NCBIfam" id="TIGR01496">
    <property type="entry name" value="DHPS"/>
    <property type="match status" value="1"/>
</dbReference>
<dbReference type="EMBL" id="SNRX01000001">
    <property type="protein sequence ID" value="KAA6303603.1"/>
    <property type="molecule type" value="Genomic_DNA"/>
</dbReference>
<dbReference type="PANTHER" id="PTHR20941:SF1">
    <property type="entry name" value="FOLIC ACID SYNTHESIS PROTEIN FOL1"/>
    <property type="match status" value="1"/>
</dbReference>
<keyword evidence="5 10" id="KW-0808">Transferase</keyword>
<dbReference type="InterPro" id="IPR011005">
    <property type="entry name" value="Dihydropteroate_synth-like_sf"/>
</dbReference>
<dbReference type="InterPro" id="IPR006390">
    <property type="entry name" value="DHP_synth_dom"/>
</dbReference>
<reference evidence="10 11" key="1">
    <citation type="submission" date="2019-03" db="EMBL/GenBank/DDBJ databases">
        <title>Single cell metagenomics reveals metabolic interactions within the superorganism composed of flagellate Streblomastix strix and complex community of Bacteroidetes bacteria on its surface.</title>
        <authorList>
            <person name="Treitli S.C."/>
            <person name="Kolisko M."/>
            <person name="Husnik F."/>
            <person name="Keeling P."/>
            <person name="Hampl V."/>
        </authorList>
    </citation>
    <scope>NUCLEOTIDE SEQUENCE [LARGE SCALE GENOMIC DNA]</scope>
    <source>
        <strain evidence="10">St1</strain>
    </source>
</reference>
<dbReference type="PANTHER" id="PTHR20941">
    <property type="entry name" value="FOLATE SYNTHESIS PROTEINS"/>
    <property type="match status" value="1"/>
</dbReference>
<dbReference type="GO" id="GO:0046872">
    <property type="term" value="F:metal ion binding"/>
    <property type="evidence" value="ECO:0007669"/>
    <property type="project" value="UniProtKB-KW"/>
</dbReference>
<comment type="catalytic activity">
    <reaction evidence="1">
        <text>(7,8-dihydropterin-6-yl)methyl diphosphate + 4-aminobenzoate = 7,8-dihydropteroate + diphosphate</text>
        <dbReference type="Rhea" id="RHEA:19949"/>
        <dbReference type="ChEBI" id="CHEBI:17836"/>
        <dbReference type="ChEBI" id="CHEBI:17839"/>
        <dbReference type="ChEBI" id="CHEBI:33019"/>
        <dbReference type="ChEBI" id="CHEBI:72950"/>
        <dbReference type="EC" id="2.5.1.15"/>
    </reaction>
</comment>
<keyword evidence="6" id="KW-0479">Metal-binding</keyword>
<evidence type="ECO:0000313" key="11">
    <source>
        <dbReference type="Proteomes" id="UP000324575"/>
    </source>
</evidence>
<evidence type="ECO:0000313" key="10">
    <source>
        <dbReference type="EMBL" id="KAA6303603.1"/>
    </source>
</evidence>
<evidence type="ECO:0000256" key="6">
    <source>
        <dbReference type="ARBA" id="ARBA00022723"/>
    </source>
</evidence>
<dbReference type="PROSITE" id="PS50972">
    <property type="entry name" value="PTERIN_BINDING"/>
    <property type="match status" value="1"/>
</dbReference>
<organism evidence="10 11">
    <name type="scientific">Candidatus Ordinivivax streblomastigis</name>
    <dbReference type="NCBI Taxonomy" id="2540710"/>
    <lineage>
        <taxon>Bacteria</taxon>
        <taxon>Pseudomonadati</taxon>
        <taxon>Bacteroidota</taxon>
        <taxon>Bacteroidia</taxon>
        <taxon>Bacteroidales</taxon>
        <taxon>Candidatus Ordinivivax</taxon>
    </lineage>
</organism>
<dbReference type="Gene3D" id="3.20.20.20">
    <property type="entry name" value="Dihydropteroate synthase-like"/>
    <property type="match status" value="1"/>
</dbReference>
<evidence type="ECO:0000256" key="1">
    <source>
        <dbReference type="ARBA" id="ARBA00000012"/>
    </source>
</evidence>
<dbReference type="AlphaFoldDB" id="A0A5M8P567"/>
<dbReference type="SUPFAM" id="SSF51717">
    <property type="entry name" value="Dihydropteroate synthetase-like"/>
    <property type="match status" value="1"/>
</dbReference>
<protein>
    <recommendedName>
        <fullName evidence="4">dihydropteroate synthase</fullName>
        <ecNumber evidence="4">2.5.1.15</ecNumber>
    </recommendedName>
</protein>
<comment type="pathway">
    <text evidence="3">Cofactor biosynthesis; tetrahydrofolate biosynthesis; 7,8-dihydrofolate from 2-amino-4-hydroxy-6-hydroxymethyl-7,8-dihydropteridine diphosphate and 4-aminobenzoate: step 1/2.</text>
</comment>
<dbReference type="EC" id="2.5.1.15" evidence="4"/>
<proteinExistence type="predicted"/>
<dbReference type="Proteomes" id="UP000324575">
    <property type="component" value="Unassembled WGS sequence"/>
</dbReference>
<dbReference type="GO" id="GO:0005829">
    <property type="term" value="C:cytosol"/>
    <property type="evidence" value="ECO:0007669"/>
    <property type="project" value="TreeGrafter"/>
</dbReference>
<dbReference type="InterPro" id="IPR045031">
    <property type="entry name" value="DHP_synth-like"/>
</dbReference>
<dbReference type="GO" id="GO:0046656">
    <property type="term" value="P:folic acid biosynthetic process"/>
    <property type="evidence" value="ECO:0007669"/>
    <property type="project" value="UniProtKB-KW"/>
</dbReference>
<dbReference type="CDD" id="cd00739">
    <property type="entry name" value="DHPS"/>
    <property type="match status" value="1"/>
</dbReference>
<dbReference type="PROSITE" id="PS00793">
    <property type="entry name" value="DHPS_2"/>
    <property type="match status" value="1"/>
</dbReference>
<comment type="cofactor">
    <cofactor evidence="2">
        <name>Mg(2+)</name>
        <dbReference type="ChEBI" id="CHEBI:18420"/>
    </cofactor>
</comment>
<dbReference type="GO" id="GO:0046654">
    <property type="term" value="P:tetrahydrofolate biosynthetic process"/>
    <property type="evidence" value="ECO:0007669"/>
    <property type="project" value="TreeGrafter"/>
</dbReference>
<evidence type="ECO:0000256" key="2">
    <source>
        <dbReference type="ARBA" id="ARBA00001946"/>
    </source>
</evidence>
<dbReference type="Pfam" id="PF00809">
    <property type="entry name" value="Pterin_bind"/>
    <property type="match status" value="1"/>
</dbReference>
<gene>
    <name evidence="10" type="ORF">EZS26_000154</name>
</gene>
<evidence type="ECO:0000259" key="9">
    <source>
        <dbReference type="PROSITE" id="PS50972"/>
    </source>
</evidence>
<evidence type="ECO:0000256" key="4">
    <source>
        <dbReference type="ARBA" id="ARBA00012458"/>
    </source>
</evidence>
<accession>A0A5M8P567</accession>
<keyword evidence="8" id="KW-0289">Folate biosynthesis</keyword>
<name>A0A5M8P567_9BACT</name>
<evidence type="ECO:0000256" key="7">
    <source>
        <dbReference type="ARBA" id="ARBA00022842"/>
    </source>
</evidence>
<comment type="caution">
    <text evidence="10">The sequence shown here is derived from an EMBL/GenBank/DDBJ whole genome shotgun (WGS) entry which is preliminary data.</text>
</comment>
<keyword evidence="7" id="KW-0460">Magnesium</keyword>
<sequence length="273" mass="30629">MQLINHFVSPQVMGILNITPDSFFSGSRKQTEKEIAERVVQMMEEGADMMDVGGYSSRPSAVFVSAEEEMQRLRFGLEILFREAPQAVVSIDTFRADVARECVEKFGASIINDIAAGGLDEKMFDTIADLKVPYIIMHMCGTPQTMMQHTHYDRLMPEILLYFAEKINRLHQKGVTDIWVDPGFGFSKTTAQNYELLNKLEQFTIFDLPLLVGFSRKTMIREVIGVSSEEALNGTTALDMFALTKGADILRVHDVKEAVQAVQLYNKIGCNVG</sequence>
<dbReference type="InterPro" id="IPR000489">
    <property type="entry name" value="Pterin-binding_dom"/>
</dbReference>
<evidence type="ECO:0000256" key="8">
    <source>
        <dbReference type="ARBA" id="ARBA00022909"/>
    </source>
</evidence>
<feature type="domain" description="Pterin-binding" evidence="9">
    <location>
        <begin position="10"/>
        <end position="263"/>
    </location>
</feature>
<evidence type="ECO:0000256" key="3">
    <source>
        <dbReference type="ARBA" id="ARBA00004763"/>
    </source>
</evidence>
<evidence type="ECO:0000256" key="5">
    <source>
        <dbReference type="ARBA" id="ARBA00022679"/>
    </source>
</evidence>